<accession>B0CCS5</accession>
<dbReference type="eggNOG" id="COG4373">
    <property type="taxonomic scope" value="Bacteria"/>
</dbReference>
<proteinExistence type="predicted"/>
<keyword evidence="4" id="KW-1185">Reference proteome</keyword>
<reference evidence="3 4" key="1">
    <citation type="journal article" date="2008" name="Proc. Natl. Acad. Sci. U.S.A.">
        <title>Niche adaptation and genome expansion in the chlorophyll d-producing cyanobacterium Acaryochloris marina.</title>
        <authorList>
            <person name="Swingley W.D."/>
            <person name="Chen M."/>
            <person name="Cheung P.C."/>
            <person name="Conrad A.L."/>
            <person name="Dejesa L.C."/>
            <person name="Hao J."/>
            <person name="Honchak B.M."/>
            <person name="Karbach L.E."/>
            <person name="Kurdoglu A."/>
            <person name="Lahiri S."/>
            <person name="Mastrian S.D."/>
            <person name="Miyashita H."/>
            <person name="Page L."/>
            <person name="Ramakrishna P."/>
            <person name="Satoh S."/>
            <person name="Sattley W.M."/>
            <person name="Shimada Y."/>
            <person name="Taylor H.L."/>
            <person name="Tomo T."/>
            <person name="Tsuchiya T."/>
            <person name="Wang Z.T."/>
            <person name="Raymond J."/>
            <person name="Mimuro M."/>
            <person name="Blankenship R.E."/>
            <person name="Touchman J.W."/>
        </authorList>
    </citation>
    <scope>NUCLEOTIDE SEQUENCE [LARGE SCALE GENOMIC DNA]</scope>
    <source>
        <strain evidence="4">MBIC 11017</strain>
    </source>
</reference>
<dbReference type="KEGG" id="amr:AM1_4258"/>
<dbReference type="RefSeq" id="WP_012164568.1">
    <property type="nucleotide sequence ID" value="NC_009925.1"/>
</dbReference>
<dbReference type="Gene3D" id="3.30.420.240">
    <property type="match status" value="1"/>
</dbReference>
<name>B0CCS5_ACAM1</name>
<organism evidence="3 4">
    <name type="scientific">Acaryochloris marina (strain MBIC 11017)</name>
    <dbReference type="NCBI Taxonomy" id="329726"/>
    <lineage>
        <taxon>Bacteria</taxon>
        <taxon>Bacillati</taxon>
        <taxon>Cyanobacteriota</taxon>
        <taxon>Cyanophyceae</taxon>
        <taxon>Acaryochloridales</taxon>
        <taxon>Acaryochloridaceae</taxon>
        <taxon>Acaryochloris</taxon>
    </lineage>
</organism>
<evidence type="ECO:0000313" key="4">
    <source>
        <dbReference type="Proteomes" id="UP000000268"/>
    </source>
</evidence>
<dbReference type="OrthoDB" id="9768556at2"/>
<dbReference type="InterPro" id="IPR035421">
    <property type="entry name" value="Terminase_6C"/>
</dbReference>
<evidence type="ECO:0000259" key="2">
    <source>
        <dbReference type="Pfam" id="PF17289"/>
    </source>
</evidence>
<sequence>MARHSLESRLDRIERVLAQRKVKQSVLRENVFFTEFCETHWIKSGGSLKQFILWDWQKDVVDWIEEPQSLSDSPKLSVIIKGRQLGLSQLCCSWFLYKAWQNSAWVGVIISRTQSDSSLLASRMREMASTAGLVDFSTDSLLKLEISGGGTLHFRSAAVDAVRGIDSVSGILFDEAAFQTNLKLSLSAATPAMSQVGSDARIILCSTPNGASGHFFDTLNGFDNCVSDIERIRSGELPPVNKWQREDGNIAIAIHWKSVYGDNPSYLEDLEKSLSLPKAQIAQEYDLSLTESSSVVFSFAVVRAAATGEYEPQFTEDELYYVGVDPAGSGADYFCSVFLKKTGETFTVSKLYRKRTGTLEVHMGRIDEFIKASNPIKVTVETNGLGQFVYESLESRYGSVIERFNTTANSKGALIGRLQLALERGHISYPAGSPLEQELLSFRRVEDKLEAAEGSHDDTVMALALALKAANYGARR</sequence>
<dbReference type="Gene3D" id="3.40.50.300">
    <property type="entry name" value="P-loop containing nucleotide triphosphate hydrolases"/>
    <property type="match status" value="1"/>
</dbReference>
<keyword evidence="1" id="KW-1188">Viral release from host cell</keyword>
<gene>
    <name evidence="3" type="ordered locus">AM1_4258</name>
</gene>
<dbReference type="HOGENOM" id="CLU_575851_0_0_3"/>
<dbReference type="STRING" id="329726.AM1_4258"/>
<feature type="domain" description="Terminase large subunit gp17-like C-terminal" evidence="2">
    <location>
        <begin position="322"/>
        <end position="468"/>
    </location>
</feature>
<dbReference type="AlphaFoldDB" id="B0CCS5"/>
<evidence type="ECO:0000256" key="1">
    <source>
        <dbReference type="ARBA" id="ARBA00022612"/>
    </source>
</evidence>
<evidence type="ECO:0000313" key="3">
    <source>
        <dbReference type="EMBL" id="ABW29237.1"/>
    </source>
</evidence>
<dbReference type="Proteomes" id="UP000000268">
    <property type="component" value="Chromosome"/>
</dbReference>
<dbReference type="EMBL" id="CP000828">
    <property type="protein sequence ID" value="ABW29237.1"/>
    <property type="molecule type" value="Genomic_DNA"/>
</dbReference>
<dbReference type="Pfam" id="PF03237">
    <property type="entry name" value="Terminase_6N"/>
    <property type="match status" value="1"/>
</dbReference>
<protein>
    <submittedName>
        <fullName evidence="3">Conserved domain protein</fullName>
    </submittedName>
</protein>
<dbReference type="InterPro" id="IPR027417">
    <property type="entry name" value="P-loop_NTPase"/>
</dbReference>
<dbReference type="Pfam" id="PF17289">
    <property type="entry name" value="Terminase_6C"/>
    <property type="match status" value="1"/>
</dbReference>